<accession>A0ABV4U9M9</accession>
<gene>
    <name evidence="1" type="ORF">ACERK3_14145</name>
</gene>
<dbReference type="EMBL" id="JBGUBD010000008">
    <property type="protein sequence ID" value="MFA9479426.1"/>
    <property type="molecule type" value="Genomic_DNA"/>
</dbReference>
<protein>
    <submittedName>
        <fullName evidence="1">Uncharacterized protein</fullName>
    </submittedName>
</protein>
<dbReference type="Proteomes" id="UP001575105">
    <property type="component" value="Unassembled WGS sequence"/>
</dbReference>
<evidence type="ECO:0000313" key="2">
    <source>
        <dbReference type="Proteomes" id="UP001575105"/>
    </source>
</evidence>
<organism evidence="1 2">
    <name type="scientific">Natronomicrosphaera hydrolytica</name>
    <dbReference type="NCBI Taxonomy" id="3242702"/>
    <lineage>
        <taxon>Bacteria</taxon>
        <taxon>Pseudomonadati</taxon>
        <taxon>Planctomycetota</taxon>
        <taxon>Phycisphaerae</taxon>
        <taxon>Phycisphaerales</taxon>
        <taxon>Phycisphaeraceae</taxon>
        <taxon>Natronomicrosphaera</taxon>
    </lineage>
</organism>
<reference evidence="1 2" key="1">
    <citation type="submission" date="2024-08" db="EMBL/GenBank/DDBJ databases">
        <title>Whole-genome sequencing of halo(alkali)philic microorganisms from hypersaline lakes.</title>
        <authorList>
            <person name="Sorokin D.Y."/>
            <person name="Merkel A.Y."/>
            <person name="Messina E."/>
            <person name="Yakimov M."/>
        </authorList>
    </citation>
    <scope>NUCLEOTIDE SEQUENCE [LARGE SCALE GENOMIC DNA]</scope>
    <source>
        <strain evidence="1 2">AB-hyl4</strain>
    </source>
</reference>
<sequence length="64" mass="7735">MQNGLKHQDSDGHLDRNQRRTTIWYEWEHDWDGREEEVPEQFIQEVIEQITGDMVDMRDVPAHS</sequence>
<dbReference type="RefSeq" id="WP_425346345.1">
    <property type="nucleotide sequence ID" value="NZ_JBGUBD010000008.1"/>
</dbReference>
<keyword evidence="2" id="KW-1185">Reference proteome</keyword>
<proteinExistence type="predicted"/>
<name>A0ABV4U9M9_9BACT</name>
<comment type="caution">
    <text evidence="1">The sequence shown here is derived from an EMBL/GenBank/DDBJ whole genome shotgun (WGS) entry which is preliminary data.</text>
</comment>
<evidence type="ECO:0000313" key="1">
    <source>
        <dbReference type="EMBL" id="MFA9479426.1"/>
    </source>
</evidence>